<dbReference type="Proteomes" id="UP001602287">
    <property type="component" value="Unassembled WGS sequence"/>
</dbReference>
<evidence type="ECO:0000313" key="2">
    <source>
        <dbReference type="Proteomes" id="UP001602287"/>
    </source>
</evidence>
<comment type="caution">
    <text evidence="1">The sequence shown here is derived from an EMBL/GenBank/DDBJ whole genome shotgun (WGS) entry which is preliminary data.</text>
</comment>
<reference evidence="1 2" key="1">
    <citation type="submission" date="2024-10" db="EMBL/GenBank/DDBJ databases">
        <title>The Natural Products Discovery Center: Release of the First 8490 Sequenced Strains for Exploring Actinobacteria Biosynthetic Diversity.</title>
        <authorList>
            <person name="Kalkreuter E."/>
            <person name="Kautsar S.A."/>
            <person name="Yang D."/>
            <person name="Bader C.D."/>
            <person name="Teijaro C.N."/>
            <person name="Fluegel L."/>
            <person name="Davis C.M."/>
            <person name="Simpson J.R."/>
            <person name="Lauterbach L."/>
            <person name="Steele A.D."/>
            <person name="Gui C."/>
            <person name="Meng S."/>
            <person name="Li G."/>
            <person name="Viehrig K."/>
            <person name="Ye F."/>
            <person name="Su P."/>
            <person name="Kiefer A.F."/>
            <person name="Nichols A."/>
            <person name="Cepeda A.J."/>
            <person name="Yan W."/>
            <person name="Fan B."/>
            <person name="Jiang Y."/>
            <person name="Adhikari A."/>
            <person name="Zheng C.-J."/>
            <person name="Schuster L."/>
            <person name="Cowan T.M."/>
            <person name="Smanski M.J."/>
            <person name="Chevrette M.G."/>
            <person name="De Carvalho L.P.S."/>
            <person name="Shen B."/>
        </authorList>
    </citation>
    <scope>NUCLEOTIDE SEQUENCE [LARGE SCALE GENOMIC DNA]</scope>
    <source>
        <strain evidence="1 2">NPDC000140</strain>
    </source>
</reference>
<organism evidence="1 2">
    <name type="scientific">Micromonospora parva</name>
    <dbReference type="NCBI Taxonomy" id="1464048"/>
    <lineage>
        <taxon>Bacteria</taxon>
        <taxon>Bacillati</taxon>
        <taxon>Actinomycetota</taxon>
        <taxon>Actinomycetes</taxon>
        <taxon>Micromonosporales</taxon>
        <taxon>Micromonosporaceae</taxon>
        <taxon>Micromonospora</taxon>
    </lineage>
</organism>
<keyword evidence="2" id="KW-1185">Reference proteome</keyword>
<evidence type="ECO:0000313" key="1">
    <source>
        <dbReference type="EMBL" id="MFF5202595.1"/>
    </source>
</evidence>
<sequence length="60" mass="6921">MADRLPGRLLLRREDSDRAPLIVALLLWVMFDAMPGLWRSVRRSGESGVPDQLRHGQRPR</sequence>
<dbReference type="EMBL" id="JBIAZM010000009">
    <property type="protein sequence ID" value="MFF5202595.1"/>
    <property type="molecule type" value="Genomic_DNA"/>
</dbReference>
<accession>A0ABW6VZ22</accession>
<gene>
    <name evidence="1" type="ORF">ACFY3B_23605</name>
</gene>
<proteinExistence type="predicted"/>
<name>A0ABW6VZ22_9ACTN</name>
<protein>
    <submittedName>
        <fullName evidence="1">Uncharacterized protein</fullName>
    </submittedName>
</protein>
<dbReference type="RefSeq" id="WP_358137761.1">
    <property type="nucleotide sequence ID" value="NZ_JBEZDH010000016.1"/>
</dbReference>